<feature type="region of interest" description="Disordered" evidence="1">
    <location>
        <begin position="434"/>
        <end position="456"/>
    </location>
</feature>
<protein>
    <submittedName>
        <fullName evidence="2 4">WD40 repeat-like protein</fullName>
    </submittedName>
</protein>
<evidence type="ECO:0000256" key="1">
    <source>
        <dbReference type="SAM" id="MobiDB-lite"/>
    </source>
</evidence>
<dbReference type="InterPro" id="IPR051959">
    <property type="entry name" value="PAK1-Kinase_Regulator"/>
</dbReference>
<dbReference type="Pfam" id="PF00400">
    <property type="entry name" value="WD40"/>
    <property type="match status" value="1"/>
</dbReference>
<evidence type="ECO:0000313" key="3">
    <source>
        <dbReference type="Proteomes" id="UP000504638"/>
    </source>
</evidence>
<feature type="region of interest" description="Disordered" evidence="1">
    <location>
        <begin position="481"/>
        <end position="509"/>
    </location>
</feature>
<sequence length="509" mass="54678">MPKRKREVGDAATKAPNAKVARSVLSTGGFTSIQIITGSYNRVLHGVVAQIPLASQIEDETPTDGDSETTKVFFSDSFLFHAHSSALRCLALSPAPPPSENQTQKRLLATGSTDERINIYQLSNAPPSTLKPQLPSINGATLSENPKNREVGSLLHHASSITALHFPTRSKLLSAGEDSTVAVTRTRDWTVLSTIKVPVPKIVGRPSGDTAGPGEVPAGVNDFAVHPSNKLMLTVSKGEKSMRLWNLVTGKKAGVLTFDRAVLQQAGEGKHGRGECRRLVWDEEGEEFAVCFERGVVTFGMDCKPKARILPTPITKIHQIQYLPESFGKVLAVSTEDGRVILYSTASPDEPTDSASNGEAKSVPEEHVAEKKTSSSDLPSCDLIGVVGGDSMAISGRIKDFQILEVPGQGKPSEDLILVTGSSDGTIRVCLISKTDLSEPSESPGTSGSEDASQPEREIGTFLESYETNHRITCLKAFVMTGKPDEEVEDKEEWGGIEEDDTQSSEESE</sequence>
<feature type="region of interest" description="Disordered" evidence="1">
    <location>
        <begin position="344"/>
        <end position="376"/>
    </location>
</feature>
<dbReference type="OrthoDB" id="308449at2759"/>
<evidence type="ECO:0000313" key="4">
    <source>
        <dbReference type="RefSeq" id="XP_033536968.1"/>
    </source>
</evidence>
<evidence type="ECO:0000313" key="2">
    <source>
        <dbReference type="EMBL" id="KAF1815337.1"/>
    </source>
</evidence>
<keyword evidence="3" id="KW-1185">Reference proteome</keyword>
<feature type="compositionally biased region" description="Basic and acidic residues" evidence="1">
    <location>
        <begin position="362"/>
        <end position="374"/>
    </location>
</feature>
<organism evidence="2">
    <name type="scientific">Eremomyces bilateralis CBS 781.70</name>
    <dbReference type="NCBI Taxonomy" id="1392243"/>
    <lineage>
        <taxon>Eukaryota</taxon>
        <taxon>Fungi</taxon>
        <taxon>Dikarya</taxon>
        <taxon>Ascomycota</taxon>
        <taxon>Pezizomycotina</taxon>
        <taxon>Dothideomycetes</taxon>
        <taxon>Dothideomycetes incertae sedis</taxon>
        <taxon>Eremomycetales</taxon>
        <taxon>Eremomycetaceae</taxon>
        <taxon>Eremomyces</taxon>
    </lineage>
</organism>
<proteinExistence type="predicted"/>
<dbReference type="AlphaFoldDB" id="A0A6G1GB60"/>
<reference evidence="4" key="3">
    <citation type="submission" date="2025-04" db="UniProtKB">
        <authorList>
            <consortium name="RefSeq"/>
        </authorList>
    </citation>
    <scope>IDENTIFICATION</scope>
    <source>
        <strain evidence="4">CBS 781.70</strain>
    </source>
</reference>
<dbReference type="EMBL" id="ML975151">
    <property type="protein sequence ID" value="KAF1815337.1"/>
    <property type="molecule type" value="Genomic_DNA"/>
</dbReference>
<dbReference type="Proteomes" id="UP000504638">
    <property type="component" value="Unplaced"/>
</dbReference>
<dbReference type="InterPro" id="IPR036322">
    <property type="entry name" value="WD40_repeat_dom_sf"/>
</dbReference>
<dbReference type="InterPro" id="IPR001680">
    <property type="entry name" value="WD40_rpt"/>
</dbReference>
<reference evidence="4" key="2">
    <citation type="submission" date="2020-04" db="EMBL/GenBank/DDBJ databases">
        <authorList>
            <consortium name="NCBI Genome Project"/>
        </authorList>
    </citation>
    <scope>NUCLEOTIDE SEQUENCE</scope>
    <source>
        <strain evidence="4">CBS 781.70</strain>
    </source>
</reference>
<dbReference type="PANTHER" id="PTHR44675">
    <property type="entry name" value="PAK1 INTERACTING PROTEIN 1"/>
    <property type="match status" value="1"/>
</dbReference>
<dbReference type="SMART" id="SM00320">
    <property type="entry name" value="WD40"/>
    <property type="match status" value="4"/>
</dbReference>
<feature type="compositionally biased region" description="Acidic residues" evidence="1">
    <location>
        <begin position="486"/>
        <end position="509"/>
    </location>
</feature>
<reference evidence="2 4" key="1">
    <citation type="submission" date="2020-01" db="EMBL/GenBank/DDBJ databases">
        <authorList>
            <consortium name="DOE Joint Genome Institute"/>
            <person name="Haridas S."/>
            <person name="Albert R."/>
            <person name="Binder M."/>
            <person name="Bloem J."/>
            <person name="Labutti K."/>
            <person name="Salamov A."/>
            <person name="Andreopoulos B."/>
            <person name="Baker S.E."/>
            <person name="Barry K."/>
            <person name="Bills G."/>
            <person name="Bluhm B.H."/>
            <person name="Cannon C."/>
            <person name="Castanera R."/>
            <person name="Culley D.E."/>
            <person name="Daum C."/>
            <person name="Ezra D."/>
            <person name="Gonzalez J.B."/>
            <person name="Henrissat B."/>
            <person name="Kuo A."/>
            <person name="Liang C."/>
            <person name="Lipzen A."/>
            <person name="Lutzoni F."/>
            <person name="Magnuson J."/>
            <person name="Mondo S."/>
            <person name="Nolan M."/>
            <person name="Ohm R."/>
            <person name="Pangilinan J."/>
            <person name="Park H.-J."/>
            <person name="Ramirez L."/>
            <person name="Alfaro M."/>
            <person name="Sun H."/>
            <person name="Tritt A."/>
            <person name="Yoshinaga Y."/>
            <person name="Zwiers L.-H."/>
            <person name="Turgeon B.G."/>
            <person name="Goodwin S.B."/>
            <person name="Spatafora J.W."/>
            <person name="Crous P.W."/>
            <person name="Grigoriev I.V."/>
        </authorList>
    </citation>
    <scope>NUCLEOTIDE SEQUENCE</scope>
    <source>
        <strain evidence="2 4">CBS 781.70</strain>
    </source>
</reference>
<dbReference type="Gene3D" id="2.130.10.10">
    <property type="entry name" value="YVTN repeat-like/Quinoprotein amine dehydrogenase"/>
    <property type="match status" value="2"/>
</dbReference>
<dbReference type="InterPro" id="IPR015943">
    <property type="entry name" value="WD40/YVTN_repeat-like_dom_sf"/>
</dbReference>
<dbReference type="GeneID" id="54417927"/>
<name>A0A6G1GB60_9PEZI</name>
<dbReference type="SUPFAM" id="SSF50978">
    <property type="entry name" value="WD40 repeat-like"/>
    <property type="match status" value="1"/>
</dbReference>
<dbReference type="RefSeq" id="XP_033536968.1">
    <property type="nucleotide sequence ID" value="XM_033677357.1"/>
</dbReference>
<feature type="compositionally biased region" description="Low complexity" evidence="1">
    <location>
        <begin position="438"/>
        <end position="450"/>
    </location>
</feature>
<gene>
    <name evidence="2 4" type="ORF">P152DRAFT_429224</name>
</gene>
<accession>A0A6G1GB60</accession>
<dbReference type="PANTHER" id="PTHR44675:SF1">
    <property type="entry name" value="P21-ACTIVATED PROTEIN KINASE-INTERACTING PROTEIN 1"/>
    <property type="match status" value="1"/>
</dbReference>